<keyword evidence="5" id="KW-0862">Zinc</keyword>
<keyword evidence="10" id="KW-1185">Reference proteome</keyword>
<dbReference type="InterPro" id="IPR046778">
    <property type="entry name" value="UPF0758_N"/>
</dbReference>
<dbReference type="SUPFAM" id="SSF102712">
    <property type="entry name" value="JAB1/MPN domain"/>
    <property type="match status" value="1"/>
</dbReference>
<evidence type="ECO:0000256" key="1">
    <source>
        <dbReference type="ARBA" id="ARBA00010243"/>
    </source>
</evidence>
<dbReference type="CDD" id="cd08071">
    <property type="entry name" value="MPN_DUF2466"/>
    <property type="match status" value="1"/>
</dbReference>
<dbReference type="PROSITE" id="PS50249">
    <property type="entry name" value="MPN"/>
    <property type="match status" value="1"/>
</dbReference>
<dbReference type="PANTHER" id="PTHR30471:SF3">
    <property type="entry name" value="UPF0758 PROTEIN YEES-RELATED"/>
    <property type="match status" value="1"/>
</dbReference>
<feature type="domain" description="MPN" evidence="8">
    <location>
        <begin position="102"/>
        <end position="224"/>
    </location>
</feature>
<accession>A0A110B4H9</accession>
<dbReference type="RefSeq" id="WP_096407190.1">
    <property type="nucleotide sequence ID" value="NZ_AP017372.2"/>
</dbReference>
<evidence type="ECO:0000256" key="6">
    <source>
        <dbReference type="ARBA" id="ARBA00023049"/>
    </source>
</evidence>
<dbReference type="NCBIfam" id="NF000642">
    <property type="entry name" value="PRK00024.1"/>
    <property type="match status" value="1"/>
</dbReference>
<keyword evidence="3" id="KW-0479">Metal-binding</keyword>
<gene>
    <name evidence="9" type="ORF">HH1059_01560</name>
</gene>
<keyword evidence="4" id="KW-0378">Hydrolase</keyword>
<evidence type="ECO:0000313" key="10">
    <source>
        <dbReference type="Proteomes" id="UP000218890"/>
    </source>
</evidence>
<proteinExistence type="inferred from homology"/>
<dbReference type="InterPro" id="IPR025657">
    <property type="entry name" value="RadC_JAB"/>
</dbReference>
<comment type="similarity">
    <text evidence="1 7">Belongs to the UPF0758 family.</text>
</comment>
<evidence type="ECO:0000256" key="3">
    <source>
        <dbReference type="ARBA" id="ARBA00022723"/>
    </source>
</evidence>
<sequence length="224" mass="24887">MSIRLWPAEERPRERLIQNGPASLSDAELLAIFLRTGRKGLSAVDLARELLSSFDGLRGLLEADRDSFAARPGLGDAKFAQLQAVLEMGRRHLWESLSRGPALTSPLQTRDYLAARLRHEPHEVFACIFLDNRHRVIRFEELFRGTIDGAAVYPREVVKKALAHNAAAVIIAHNHPSGVTEPSKSDENLTKRLQESLNLVDIRLLDHLVIGDGEPVSLAERGVV</sequence>
<evidence type="ECO:0000313" key="9">
    <source>
        <dbReference type="EMBL" id="BAU56830.1"/>
    </source>
</evidence>
<dbReference type="Pfam" id="PF04002">
    <property type="entry name" value="RadC"/>
    <property type="match status" value="1"/>
</dbReference>
<dbReference type="InterPro" id="IPR010994">
    <property type="entry name" value="RuvA_2-like"/>
</dbReference>
<dbReference type="GO" id="GO:0006508">
    <property type="term" value="P:proteolysis"/>
    <property type="evidence" value="ECO:0007669"/>
    <property type="project" value="UniProtKB-KW"/>
</dbReference>
<evidence type="ECO:0000256" key="7">
    <source>
        <dbReference type="RuleBase" id="RU003797"/>
    </source>
</evidence>
<dbReference type="SUPFAM" id="SSF47781">
    <property type="entry name" value="RuvA domain 2-like"/>
    <property type="match status" value="1"/>
</dbReference>
<dbReference type="InterPro" id="IPR020891">
    <property type="entry name" value="UPF0758_CS"/>
</dbReference>
<dbReference type="PROSITE" id="PS01302">
    <property type="entry name" value="UPF0758"/>
    <property type="match status" value="1"/>
</dbReference>
<dbReference type="FunFam" id="3.40.140.10:FF:000032">
    <property type="entry name" value="DNA repair protein RadC"/>
    <property type="match status" value="1"/>
</dbReference>
<keyword evidence="2" id="KW-0645">Protease</keyword>
<dbReference type="Pfam" id="PF20582">
    <property type="entry name" value="UPF0758_N"/>
    <property type="match status" value="1"/>
</dbReference>
<dbReference type="OrthoDB" id="9804482at2"/>
<dbReference type="PANTHER" id="PTHR30471">
    <property type="entry name" value="DNA REPAIR PROTEIN RADC"/>
    <property type="match status" value="1"/>
</dbReference>
<dbReference type="NCBIfam" id="TIGR00608">
    <property type="entry name" value="radc"/>
    <property type="match status" value="1"/>
</dbReference>
<dbReference type="GO" id="GO:0046872">
    <property type="term" value="F:metal ion binding"/>
    <property type="evidence" value="ECO:0007669"/>
    <property type="project" value="UniProtKB-KW"/>
</dbReference>
<name>A0A110B4H9_HALHR</name>
<protein>
    <submittedName>
        <fullName evidence="9">DNA repair protein RadC</fullName>
    </submittedName>
</protein>
<dbReference type="Gene3D" id="3.40.140.10">
    <property type="entry name" value="Cytidine Deaminase, domain 2"/>
    <property type="match status" value="1"/>
</dbReference>
<dbReference type="GO" id="GO:0008237">
    <property type="term" value="F:metallopeptidase activity"/>
    <property type="evidence" value="ECO:0007669"/>
    <property type="project" value="UniProtKB-KW"/>
</dbReference>
<dbReference type="InterPro" id="IPR037518">
    <property type="entry name" value="MPN"/>
</dbReference>
<dbReference type="KEGG" id="hhk:HH1059_01560"/>
<dbReference type="EMBL" id="AP017372">
    <property type="protein sequence ID" value="BAU56830.1"/>
    <property type="molecule type" value="Genomic_DNA"/>
</dbReference>
<evidence type="ECO:0000256" key="4">
    <source>
        <dbReference type="ARBA" id="ARBA00022801"/>
    </source>
</evidence>
<evidence type="ECO:0000256" key="2">
    <source>
        <dbReference type="ARBA" id="ARBA00022670"/>
    </source>
</evidence>
<reference evidence="9" key="1">
    <citation type="submission" date="2016-02" db="EMBL/GenBank/DDBJ databases">
        <title>Halorhodospira halochloris DSM-1059 complete genome, version 2.</title>
        <authorList>
            <person name="Tsukatani Y."/>
        </authorList>
    </citation>
    <scope>NUCLEOTIDE SEQUENCE</scope>
    <source>
        <strain evidence="9">DSM 1059</strain>
    </source>
</reference>
<dbReference type="InterPro" id="IPR001405">
    <property type="entry name" value="UPF0758"/>
</dbReference>
<dbReference type="AlphaFoldDB" id="A0A110B4H9"/>
<organism evidence="9 10">
    <name type="scientific">Halorhodospira halochloris</name>
    <name type="common">Ectothiorhodospira halochloris</name>
    <dbReference type="NCBI Taxonomy" id="1052"/>
    <lineage>
        <taxon>Bacteria</taxon>
        <taxon>Pseudomonadati</taxon>
        <taxon>Pseudomonadota</taxon>
        <taxon>Gammaproteobacteria</taxon>
        <taxon>Chromatiales</taxon>
        <taxon>Ectothiorhodospiraceae</taxon>
        <taxon>Halorhodospira</taxon>
    </lineage>
</organism>
<dbReference type="Proteomes" id="UP000218890">
    <property type="component" value="Chromosome"/>
</dbReference>
<evidence type="ECO:0000256" key="5">
    <source>
        <dbReference type="ARBA" id="ARBA00022833"/>
    </source>
</evidence>
<keyword evidence="6" id="KW-0482">Metalloprotease</keyword>
<evidence type="ECO:0000259" key="8">
    <source>
        <dbReference type="PROSITE" id="PS50249"/>
    </source>
</evidence>